<keyword evidence="3" id="KW-1185">Reference proteome</keyword>
<evidence type="ECO:0000313" key="2">
    <source>
        <dbReference type="EMBL" id="KAB1071110.1"/>
    </source>
</evidence>
<dbReference type="EMBL" id="VZZK01000056">
    <property type="protein sequence ID" value="KAB1071110.1"/>
    <property type="molecule type" value="Genomic_DNA"/>
</dbReference>
<proteinExistence type="predicted"/>
<name>A0A6L3SPG9_9HYPH</name>
<evidence type="ECO:0000259" key="1">
    <source>
        <dbReference type="Pfam" id="PF21834"/>
    </source>
</evidence>
<dbReference type="AlphaFoldDB" id="A0A6L3SPG9"/>
<dbReference type="InterPro" id="IPR054189">
    <property type="entry name" value="DUF6894"/>
</dbReference>
<dbReference type="OrthoDB" id="7999639at2"/>
<protein>
    <recommendedName>
        <fullName evidence="1">DUF6894 domain-containing protein</fullName>
    </recommendedName>
</protein>
<evidence type="ECO:0000313" key="3">
    <source>
        <dbReference type="Proteomes" id="UP000474159"/>
    </source>
</evidence>
<sequence>MPHFHFHLQTPDGWEQDEDGLEIVNLETAYLNACRAIPDMAADMIRRGQQPMRFAFEIADAGGLVLMEVPFSEVLDKDRRPRQPAQAAWGRKAREEIARTERLCAAIEQNQKALSATLQTTRELMARARKVGAQNPWHVPS</sequence>
<dbReference type="Pfam" id="PF21834">
    <property type="entry name" value="DUF6894"/>
    <property type="match status" value="1"/>
</dbReference>
<accession>A0A6L3SPG9</accession>
<dbReference type="Proteomes" id="UP000474159">
    <property type="component" value="Unassembled WGS sequence"/>
</dbReference>
<feature type="domain" description="DUF6894" evidence="1">
    <location>
        <begin position="3"/>
        <end position="72"/>
    </location>
</feature>
<comment type="caution">
    <text evidence="2">The sequence shown here is derived from an EMBL/GenBank/DDBJ whole genome shotgun (WGS) entry which is preliminary data.</text>
</comment>
<dbReference type="RefSeq" id="WP_151005000.1">
    <property type="nucleotide sequence ID" value="NZ_VZZK01000056.1"/>
</dbReference>
<reference evidence="2 3" key="1">
    <citation type="submission" date="2019-09" db="EMBL/GenBank/DDBJ databases">
        <title>YIM 48816 draft genome.</title>
        <authorList>
            <person name="Jiang L."/>
        </authorList>
    </citation>
    <scope>NUCLEOTIDE SEQUENCE [LARGE SCALE GENOMIC DNA]</scope>
    <source>
        <strain evidence="2 3">YIM 48816</strain>
    </source>
</reference>
<gene>
    <name evidence="2" type="ORF">F6X53_29275</name>
</gene>
<organism evidence="2 3">
    <name type="scientific">Methylobacterium soli</name>
    <dbReference type="NCBI Taxonomy" id="553447"/>
    <lineage>
        <taxon>Bacteria</taxon>
        <taxon>Pseudomonadati</taxon>
        <taxon>Pseudomonadota</taxon>
        <taxon>Alphaproteobacteria</taxon>
        <taxon>Hyphomicrobiales</taxon>
        <taxon>Methylobacteriaceae</taxon>
        <taxon>Methylobacterium</taxon>
    </lineage>
</organism>